<dbReference type="InterPro" id="IPR008422">
    <property type="entry name" value="KN_HD"/>
</dbReference>
<keyword evidence="3 4" id="KW-0539">Nucleus</keyword>
<organism evidence="7 8">
    <name type="scientific">Cyclostephanos tholiformis</name>
    <dbReference type="NCBI Taxonomy" id="382380"/>
    <lineage>
        <taxon>Eukaryota</taxon>
        <taxon>Sar</taxon>
        <taxon>Stramenopiles</taxon>
        <taxon>Ochrophyta</taxon>
        <taxon>Bacillariophyta</taxon>
        <taxon>Coscinodiscophyceae</taxon>
        <taxon>Thalassiosirophycidae</taxon>
        <taxon>Stephanodiscales</taxon>
        <taxon>Stephanodiscaceae</taxon>
        <taxon>Cyclostephanos</taxon>
    </lineage>
</organism>
<dbReference type="Proteomes" id="UP001530377">
    <property type="component" value="Unassembled WGS sequence"/>
</dbReference>
<accession>A0ABD3SCB9</accession>
<dbReference type="Pfam" id="PF05920">
    <property type="entry name" value="Homeobox_KN"/>
    <property type="match status" value="1"/>
</dbReference>
<dbReference type="PROSITE" id="PS50071">
    <property type="entry name" value="HOMEOBOX_2"/>
    <property type="match status" value="1"/>
</dbReference>
<dbReference type="AlphaFoldDB" id="A0ABD3SCB9"/>
<feature type="compositionally biased region" description="Polar residues" evidence="5">
    <location>
        <begin position="1"/>
        <end position="25"/>
    </location>
</feature>
<reference evidence="7 8" key="1">
    <citation type="submission" date="2024-10" db="EMBL/GenBank/DDBJ databases">
        <title>Updated reference genomes for cyclostephanoid diatoms.</title>
        <authorList>
            <person name="Roberts W.R."/>
            <person name="Alverson A.J."/>
        </authorList>
    </citation>
    <scope>NUCLEOTIDE SEQUENCE [LARGE SCALE GENOMIC DNA]</scope>
    <source>
        <strain evidence="7 8">AJA228-03</strain>
    </source>
</reference>
<dbReference type="EMBL" id="JALLPB020000075">
    <property type="protein sequence ID" value="KAL3822076.1"/>
    <property type="molecule type" value="Genomic_DNA"/>
</dbReference>
<evidence type="ECO:0000313" key="7">
    <source>
        <dbReference type="EMBL" id="KAL3822076.1"/>
    </source>
</evidence>
<comment type="caution">
    <text evidence="7">The sequence shown here is derived from an EMBL/GenBank/DDBJ whole genome shotgun (WGS) entry which is preliminary data.</text>
</comment>
<evidence type="ECO:0000256" key="2">
    <source>
        <dbReference type="ARBA" id="ARBA00023155"/>
    </source>
</evidence>
<evidence type="ECO:0000256" key="4">
    <source>
        <dbReference type="PROSITE-ProRule" id="PRU00108"/>
    </source>
</evidence>
<feature type="compositionally biased region" description="Low complexity" evidence="5">
    <location>
        <begin position="47"/>
        <end position="61"/>
    </location>
</feature>
<sequence length="586" mass="62346">MESSPTMNKRKTILTQVSTMSANCDSNDDRPSYDAPLCSADESALGPPVASTSPPASSASAMIADPNTKKISGIRPKNDKAVEVYKESTLVARFRTQTECARYLRATPEAVSYHCSRGGGVCNGLLVRPLPSSSSSSSSTGAVSNNNDDEGGNYFGLFEGSATHRPSARPQLSPEIVSLLKAWLLSPSHIDNPYPSGREYEVLMEMTKLDKLQLKHWFNNARKRILKPLLKNKDLKSSGRIGGASSLDLSAAKAKKKRKGGVDDFSSDGADAIAASKKAMAKRTMEAELMCSLANSSAHSSESGGMEKMNPNLYGLSQNQIILRQQQHNDADRQAASLLFQQDSNGSYGLGGQNINAMAGGRFDQLTGLNNLVGDMLFNATGNAIQNPMLGYGDIMGAGGFASVNRARGPQGMDSMTMDLSVNPLLRGYNQGMGEMFGRGGGLRGGPASYFGGGGMGAINGPSLSNLVAEDSSKTDSLFADEAARSNAMFKQQVAAMAMNEASVAFKEMEDAFAKAKAMVAQSLKRRRSDEIAGDDEDKLLLDANAHAKKCQSVAMFKLKVSQRASEEAAAAYSACTDSILQNNMF</sequence>
<dbReference type="Gene3D" id="1.10.10.60">
    <property type="entry name" value="Homeodomain-like"/>
    <property type="match status" value="1"/>
</dbReference>
<evidence type="ECO:0000259" key="6">
    <source>
        <dbReference type="PROSITE" id="PS50071"/>
    </source>
</evidence>
<dbReference type="SUPFAM" id="SSF46689">
    <property type="entry name" value="Homeodomain-like"/>
    <property type="match status" value="1"/>
</dbReference>
<gene>
    <name evidence="7" type="ORF">ACHAXA_000144</name>
</gene>
<dbReference type="InterPro" id="IPR001356">
    <property type="entry name" value="HD"/>
</dbReference>
<dbReference type="SMART" id="SM00389">
    <property type="entry name" value="HOX"/>
    <property type="match status" value="1"/>
</dbReference>
<dbReference type="GO" id="GO:0003677">
    <property type="term" value="F:DNA binding"/>
    <property type="evidence" value="ECO:0007669"/>
    <property type="project" value="UniProtKB-UniRule"/>
</dbReference>
<feature type="DNA-binding region" description="Homeobox" evidence="4">
    <location>
        <begin position="165"/>
        <end position="229"/>
    </location>
</feature>
<evidence type="ECO:0000256" key="3">
    <source>
        <dbReference type="ARBA" id="ARBA00023242"/>
    </source>
</evidence>
<dbReference type="InterPro" id="IPR050224">
    <property type="entry name" value="TALE_homeobox"/>
</dbReference>
<evidence type="ECO:0000256" key="5">
    <source>
        <dbReference type="SAM" id="MobiDB-lite"/>
    </source>
</evidence>
<dbReference type="PANTHER" id="PTHR11850">
    <property type="entry name" value="HOMEOBOX PROTEIN TRANSCRIPTION FACTORS"/>
    <property type="match status" value="1"/>
</dbReference>
<keyword evidence="2 4" id="KW-0371">Homeobox</keyword>
<keyword evidence="8" id="KW-1185">Reference proteome</keyword>
<feature type="domain" description="Homeobox" evidence="6">
    <location>
        <begin position="163"/>
        <end position="228"/>
    </location>
</feature>
<proteinExistence type="predicted"/>
<feature type="region of interest" description="Disordered" evidence="5">
    <location>
        <begin position="1"/>
        <end position="61"/>
    </location>
</feature>
<dbReference type="InterPro" id="IPR009057">
    <property type="entry name" value="Homeodomain-like_sf"/>
</dbReference>
<protein>
    <recommendedName>
        <fullName evidence="6">Homeobox domain-containing protein</fullName>
    </recommendedName>
</protein>
<name>A0ABD3SCB9_9STRA</name>
<keyword evidence="1 4" id="KW-0238">DNA-binding</keyword>
<evidence type="ECO:0000313" key="8">
    <source>
        <dbReference type="Proteomes" id="UP001530377"/>
    </source>
</evidence>
<dbReference type="GO" id="GO:0005634">
    <property type="term" value="C:nucleus"/>
    <property type="evidence" value="ECO:0007669"/>
    <property type="project" value="UniProtKB-SubCell"/>
</dbReference>
<comment type="subcellular location">
    <subcellularLocation>
        <location evidence="4">Nucleus</location>
    </subcellularLocation>
</comment>
<evidence type="ECO:0000256" key="1">
    <source>
        <dbReference type="ARBA" id="ARBA00023125"/>
    </source>
</evidence>
<dbReference type="CDD" id="cd00086">
    <property type="entry name" value="homeodomain"/>
    <property type="match status" value="1"/>
</dbReference>